<dbReference type="PANTHER" id="PTHR30160">
    <property type="entry name" value="TETRAACYLDISACCHARIDE 4'-KINASE-RELATED"/>
    <property type="match status" value="1"/>
</dbReference>
<keyword evidence="1" id="KW-0328">Glycosyltransferase</keyword>
<dbReference type="InterPro" id="IPR002201">
    <property type="entry name" value="Glyco_trans_9"/>
</dbReference>
<dbReference type="RefSeq" id="WP_273690821.1">
    <property type="nucleotide sequence ID" value="NZ_CP117411.1"/>
</dbReference>
<organism evidence="3 4">
    <name type="scientific">Sphingomonas naphthae</name>
    <dbReference type="NCBI Taxonomy" id="1813468"/>
    <lineage>
        <taxon>Bacteria</taxon>
        <taxon>Pseudomonadati</taxon>
        <taxon>Pseudomonadota</taxon>
        <taxon>Alphaproteobacteria</taxon>
        <taxon>Sphingomonadales</taxon>
        <taxon>Sphingomonadaceae</taxon>
        <taxon>Sphingomonas</taxon>
    </lineage>
</organism>
<sequence>MANDAPILIYRLGSLGDTVVALPCFHAIERAFPGRRRLVLTNVPISSKAAALEIILGPGGLIDGVIDYPVGTRSPLKLWRVARALRKTGADTLVYLAAARGLKNVRRDIAFFRLAGIKTVLCAPVTADLHDNRIDPATGEEEPEVERLARTMAPLGVVDPHAADGWDLRLTAAEKAAAATALAPLGDAPFIGINLGGKDASKDWGDANWSALLASLAPAFPGHGLVAVGAAEDSARSAAVLAEWPGPSVDLCGRLKPRESAAALGGARLFIGHDSGPLHLAAAGGTRTVGIFGNFNRPRKWHPYGQGHRVVHDMRGVAAILPEQVRAAALELIG</sequence>
<keyword evidence="2" id="KW-0808">Transferase</keyword>
<reference evidence="3 4" key="1">
    <citation type="submission" date="2023-02" db="EMBL/GenBank/DDBJ databases">
        <title>Genome sequence of Sphingomonas naphthae.</title>
        <authorList>
            <person name="Kim S."/>
            <person name="Heo J."/>
            <person name="Kwon S.-W."/>
        </authorList>
    </citation>
    <scope>NUCLEOTIDE SEQUENCE [LARGE SCALE GENOMIC DNA]</scope>
    <source>
        <strain evidence="3 4">KACC 18716</strain>
    </source>
</reference>
<dbReference type="Pfam" id="PF01075">
    <property type="entry name" value="Glyco_transf_9"/>
    <property type="match status" value="1"/>
</dbReference>
<accession>A0ABY7TPZ4</accession>
<dbReference type="InterPro" id="IPR051199">
    <property type="entry name" value="LPS_LOS_Heptosyltrfase"/>
</dbReference>
<protein>
    <submittedName>
        <fullName evidence="3">Glycosyltransferase family 9 protein</fullName>
    </submittedName>
</protein>
<name>A0ABY7TPZ4_9SPHN</name>
<evidence type="ECO:0000313" key="3">
    <source>
        <dbReference type="EMBL" id="WCT75193.1"/>
    </source>
</evidence>
<gene>
    <name evidence="3" type="ORF">PQ455_08235</name>
</gene>
<dbReference type="Gene3D" id="3.40.50.2000">
    <property type="entry name" value="Glycogen Phosphorylase B"/>
    <property type="match status" value="2"/>
</dbReference>
<proteinExistence type="predicted"/>
<evidence type="ECO:0000313" key="4">
    <source>
        <dbReference type="Proteomes" id="UP001220395"/>
    </source>
</evidence>
<evidence type="ECO:0000256" key="2">
    <source>
        <dbReference type="ARBA" id="ARBA00022679"/>
    </source>
</evidence>
<evidence type="ECO:0000256" key="1">
    <source>
        <dbReference type="ARBA" id="ARBA00022676"/>
    </source>
</evidence>
<dbReference type="EMBL" id="CP117411">
    <property type="protein sequence ID" value="WCT75193.1"/>
    <property type="molecule type" value="Genomic_DNA"/>
</dbReference>
<dbReference type="CDD" id="cd03789">
    <property type="entry name" value="GT9_LPS_heptosyltransferase"/>
    <property type="match status" value="1"/>
</dbReference>
<dbReference type="SUPFAM" id="SSF53756">
    <property type="entry name" value="UDP-Glycosyltransferase/glycogen phosphorylase"/>
    <property type="match status" value="1"/>
</dbReference>
<keyword evidence="4" id="KW-1185">Reference proteome</keyword>
<dbReference type="Proteomes" id="UP001220395">
    <property type="component" value="Chromosome"/>
</dbReference>